<name>A0A947DA59_9HYPH</name>
<protein>
    <submittedName>
        <fullName evidence="1">Uncharacterized protein</fullName>
    </submittedName>
</protein>
<keyword evidence="2" id="KW-1185">Reference proteome</keyword>
<dbReference type="AlphaFoldDB" id="A0A947DA59"/>
<gene>
    <name evidence="1" type="ORF">KL771_24965</name>
</gene>
<proteinExistence type="predicted"/>
<comment type="caution">
    <text evidence="1">The sequence shown here is derived from an EMBL/GenBank/DDBJ whole genome shotgun (WGS) entry which is preliminary data.</text>
</comment>
<reference evidence="1 2" key="1">
    <citation type="submission" date="2021-06" db="EMBL/GenBank/DDBJ databases">
        <authorList>
            <person name="Grouzdev D.S."/>
            <person name="Koziaeva V."/>
        </authorList>
    </citation>
    <scope>NUCLEOTIDE SEQUENCE [LARGE SCALE GENOMIC DNA]</scope>
    <source>
        <strain evidence="1 2">22</strain>
    </source>
</reference>
<sequence>MAWDGSELDEILEAMPLPPDSEGFNAARSSSRLCADFCRAVWDSLDEKSKLVVTISDLMWTCGGAEGLRGAALKYVRDLLNEDLSKRKFDDFDNSLHSLLIGTLSRNGRLSDYELEYLSFMAHQIGVPKSQILDIAKRNISFYQYMHIINS</sequence>
<dbReference type="EMBL" id="JAHHZF010000015">
    <property type="protein sequence ID" value="MBT9292736.1"/>
    <property type="molecule type" value="Genomic_DNA"/>
</dbReference>
<organism evidence="1 2">
    <name type="scientific">Prosthecodimorpha staleyi</name>
    <dbReference type="NCBI Taxonomy" id="2840188"/>
    <lineage>
        <taxon>Bacteria</taxon>
        <taxon>Pseudomonadati</taxon>
        <taxon>Pseudomonadota</taxon>
        <taxon>Alphaproteobacteria</taxon>
        <taxon>Hyphomicrobiales</taxon>
        <taxon>Ancalomicrobiaceae</taxon>
        <taxon>Prosthecodimorpha</taxon>
    </lineage>
</organism>
<evidence type="ECO:0000313" key="2">
    <source>
        <dbReference type="Proteomes" id="UP000766595"/>
    </source>
</evidence>
<dbReference type="Proteomes" id="UP000766595">
    <property type="component" value="Unassembled WGS sequence"/>
</dbReference>
<dbReference type="RefSeq" id="WP_261971241.1">
    <property type="nucleotide sequence ID" value="NZ_JAHHZF010000015.1"/>
</dbReference>
<accession>A0A947DA59</accession>
<evidence type="ECO:0000313" key="1">
    <source>
        <dbReference type="EMBL" id="MBT9292736.1"/>
    </source>
</evidence>